<reference evidence="2" key="1">
    <citation type="submission" date="2022-07" db="EMBL/GenBank/DDBJ databases">
        <title>Genome Sequence of Xylaria arbuscula.</title>
        <authorList>
            <person name="Buettner E."/>
        </authorList>
    </citation>
    <scope>NUCLEOTIDE SEQUENCE</scope>
    <source>
        <strain evidence="2">VT107</strain>
    </source>
</reference>
<accession>A0A9W8NHK3</accession>
<feature type="compositionally biased region" description="Basic and acidic residues" evidence="1">
    <location>
        <begin position="194"/>
        <end position="205"/>
    </location>
</feature>
<feature type="region of interest" description="Disordered" evidence="1">
    <location>
        <begin position="167"/>
        <end position="357"/>
    </location>
</feature>
<feature type="compositionally biased region" description="Polar residues" evidence="1">
    <location>
        <begin position="170"/>
        <end position="192"/>
    </location>
</feature>
<keyword evidence="3" id="KW-1185">Reference proteome</keyword>
<dbReference type="AlphaFoldDB" id="A0A9W8NHK3"/>
<proteinExistence type="predicted"/>
<gene>
    <name evidence="2" type="ORF">NPX13_g4043</name>
</gene>
<feature type="compositionally biased region" description="Polar residues" evidence="1">
    <location>
        <begin position="69"/>
        <end position="97"/>
    </location>
</feature>
<feature type="compositionally biased region" description="Acidic residues" evidence="1">
    <location>
        <begin position="274"/>
        <end position="283"/>
    </location>
</feature>
<feature type="region of interest" description="Disordered" evidence="1">
    <location>
        <begin position="1"/>
        <end position="35"/>
    </location>
</feature>
<evidence type="ECO:0000313" key="2">
    <source>
        <dbReference type="EMBL" id="KAJ3575417.1"/>
    </source>
</evidence>
<evidence type="ECO:0000256" key="1">
    <source>
        <dbReference type="SAM" id="MobiDB-lite"/>
    </source>
</evidence>
<evidence type="ECO:0000313" key="3">
    <source>
        <dbReference type="Proteomes" id="UP001148614"/>
    </source>
</evidence>
<name>A0A9W8NHK3_9PEZI</name>
<feature type="region of interest" description="Disordered" evidence="1">
    <location>
        <begin position="67"/>
        <end position="100"/>
    </location>
</feature>
<protein>
    <submittedName>
        <fullName evidence="2">Uncharacterized protein</fullName>
    </submittedName>
</protein>
<feature type="compositionally biased region" description="Acidic residues" evidence="1">
    <location>
        <begin position="340"/>
        <end position="350"/>
    </location>
</feature>
<comment type="caution">
    <text evidence="2">The sequence shown here is derived from an EMBL/GenBank/DDBJ whole genome shotgun (WGS) entry which is preliminary data.</text>
</comment>
<dbReference type="EMBL" id="JANPWZ010000544">
    <property type="protein sequence ID" value="KAJ3575417.1"/>
    <property type="molecule type" value="Genomic_DNA"/>
</dbReference>
<dbReference type="Proteomes" id="UP001148614">
    <property type="component" value="Unassembled WGS sequence"/>
</dbReference>
<organism evidence="2 3">
    <name type="scientific">Xylaria arbuscula</name>
    <dbReference type="NCBI Taxonomy" id="114810"/>
    <lineage>
        <taxon>Eukaryota</taxon>
        <taxon>Fungi</taxon>
        <taxon>Dikarya</taxon>
        <taxon>Ascomycota</taxon>
        <taxon>Pezizomycotina</taxon>
        <taxon>Sordariomycetes</taxon>
        <taxon>Xylariomycetidae</taxon>
        <taxon>Xylariales</taxon>
        <taxon>Xylariaceae</taxon>
        <taxon>Xylaria</taxon>
    </lineage>
</organism>
<feature type="compositionally biased region" description="Basic and acidic residues" evidence="1">
    <location>
        <begin position="256"/>
        <end position="267"/>
    </location>
</feature>
<sequence length="375" mass="42926">MSHNPSLYATPDMFGENDVKHEEQSDLPTARETSNISYMNDLNPLEAAILSSEARRRSLRRASRLVPNRTYSSESLSSDSGQANISTKRSPRTNTRSRLFGTSGISYGDVIVTPPAPGRKVFVPCHDRKRVKEELERLTAIDDAQKSQLAQDNARERATRTPEDWAWLPETQSPPFEDNWLTTPRTDRSQWSGRHIEGPLERDWAQSEPRALPSPPPPPLYLSTRPLPSMPEKGLKPKLSLQIPKSRRGNTTPIELRPRVKGVKDPKPSLQQIQDEEDEEAEGSEGWRKSNKLAKRKNDEQEELEVGRKKKKKVEEDDEEEEAQYETLSGRPVYLAAPENFDEDEGDDNYDPPSCCLDKEDYRERKARWPEKWPE</sequence>